<dbReference type="EMBL" id="WIUZ02000004">
    <property type="protein sequence ID" value="KAF9788738.1"/>
    <property type="molecule type" value="Genomic_DNA"/>
</dbReference>
<organism evidence="1 2">
    <name type="scientific">Thelephora terrestris</name>
    <dbReference type="NCBI Taxonomy" id="56493"/>
    <lineage>
        <taxon>Eukaryota</taxon>
        <taxon>Fungi</taxon>
        <taxon>Dikarya</taxon>
        <taxon>Basidiomycota</taxon>
        <taxon>Agaricomycotina</taxon>
        <taxon>Agaricomycetes</taxon>
        <taxon>Thelephorales</taxon>
        <taxon>Thelephoraceae</taxon>
        <taxon>Thelephora</taxon>
    </lineage>
</organism>
<proteinExistence type="predicted"/>
<keyword evidence="2" id="KW-1185">Reference proteome</keyword>
<evidence type="ECO:0000313" key="1">
    <source>
        <dbReference type="EMBL" id="KAF9788738.1"/>
    </source>
</evidence>
<dbReference type="AlphaFoldDB" id="A0A9P6HK46"/>
<gene>
    <name evidence="1" type="ORF">BJ322DRAFT_657470</name>
</gene>
<sequence length="350" mass="39403">MPTLRGVARRVQLRLAPRWNLSRSLPCFVLDDGLLIDGKTFALPCCREFGVDGVLIRDRWPRGLIPFWETARRWEIFKFLPSRGDLAPSPDVIDTARLSVFRINELLKSTAEFGQATRPTSGHSKDSPYVCSRRTYVLLKGPGLCPVYSLCCYYLDRLNTDSTTHFGQEGYGVHNRRSGKSNTLPLLSILSVFLNTDDQFGRLWCASLADAISAMPVSSILGVTTLDFHFLRVAERVLRRRLTDATPTSLSVDGRMAVMDERAQRPLKWEALQMYSEVGHRAVPTHTPSRSSKRAERDTLDTRCGSKTFVAMSLCFLQHDFASYRTLVECGDSRSGHCVHFKVAIAGRRP</sequence>
<comment type="caution">
    <text evidence="1">The sequence shown here is derived from an EMBL/GenBank/DDBJ whole genome shotgun (WGS) entry which is preliminary data.</text>
</comment>
<reference evidence="1" key="1">
    <citation type="journal article" date="2020" name="Nat. Commun.">
        <title>Large-scale genome sequencing of mycorrhizal fungi provides insights into the early evolution of symbiotic traits.</title>
        <authorList>
            <person name="Miyauchi S."/>
            <person name="Kiss E."/>
            <person name="Kuo A."/>
            <person name="Drula E."/>
            <person name="Kohler A."/>
            <person name="Sanchez-Garcia M."/>
            <person name="Morin E."/>
            <person name="Andreopoulos B."/>
            <person name="Barry K.W."/>
            <person name="Bonito G."/>
            <person name="Buee M."/>
            <person name="Carver A."/>
            <person name="Chen C."/>
            <person name="Cichocki N."/>
            <person name="Clum A."/>
            <person name="Culley D."/>
            <person name="Crous P.W."/>
            <person name="Fauchery L."/>
            <person name="Girlanda M."/>
            <person name="Hayes R.D."/>
            <person name="Keri Z."/>
            <person name="LaButti K."/>
            <person name="Lipzen A."/>
            <person name="Lombard V."/>
            <person name="Magnuson J."/>
            <person name="Maillard F."/>
            <person name="Murat C."/>
            <person name="Nolan M."/>
            <person name="Ohm R.A."/>
            <person name="Pangilinan J."/>
            <person name="Pereira M.F."/>
            <person name="Perotto S."/>
            <person name="Peter M."/>
            <person name="Pfister S."/>
            <person name="Riley R."/>
            <person name="Sitrit Y."/>
            <person name="Stielow J.B."/>
            <person name="Szollosi G."/>
            <person name="Zifcakova L."/>
            <person name="Stursova M."/>
            <person name="Spatafora J.W."/>
            <person name="Tedersoo L."/>
            <person name="Vaario L.M."/>
            <person name="Yamada A."/>
            <person name="Yan M."/>
            <person name="Wang P."/>
            <person name="Xu J."/>
            <person name="Bruns T."/>
            <person name="Baldrian P."/>
            <person name="Vilgalys R."/>
            <person name="Dunand C."/>
            <person name="Henrissat B."/>
            <person name="Grigoriev I.V."/>
            <person name="Hibbett D."/>
            <person name="Nagy L.G."/>
            <person name="Martin F.M."/>
        </authorList>
    </citation>
    <scope>NUCLEOTIDE SEQUENCE</scope>
    <source>
        <strain evidence="1">UH-Tt-Lm1</strain>
    </source>
</reference>
<name>A0A9P6HK46_9AGAM</name>
<evidence type="ECO:0000313" key="2">
    <source>
        <dbReference type="Proteomes" id="UP000736335"/>
    </source>
</evidence>
<protein>
    <submittedName>
        <fullName evidence="1">Uncharacterized protein</fullName>
    </submittedName>
</protein>
<accession>A0A9P6HK46</accession>
<dbReference type="Proteomes" id="UP000736335">
    <property type="component" value="Unassembled WGS sequence"/>
</dbReference>
<reference evidence="1" key="2">
    <citation type="submission" date="2020-11" db="EMBL/GenBank/DDBJ databases">
        <authorList>
            <consortium name="DOE Joint Genome Institute"/>
            <person name="Kuo A."/>
            <person name="Miyauchi S."/>
            <person name="Kiss E."/>
            <person name="Drula E."/>
            <person name="Kohler A."/>
            <person name="Sanchez-Garcia M."/>
            <person name="Andreopoulos B."/>
            <person name="Barry K.W."/>
            <person name="Bonito G."/>
            <person name="Buee M."/>
            <person name="Carver A."/>
            <person name="Chen C."/>
            <person name="Cichocki N."/>
            <person name="Clum A."/>
            <person name="Culley D."/>
            <person name="Crous P.W."/>
            <person name="Fauchery L."/>
            <person name="Girlanda M."/>
            <person name="Hayes R."/>
            <person name="Keri Z."/>
            <person name="Labutti K."/>
            <person name="Lipzen A."/>
            <person name="Lombard V."/>
            <person name="Magnuson J."/>
            <person name="Maillard F."/>
            <person name="Morin E."/>
            <person name="Murat C."/>
            <person name="Nolan M."/>
            <person name="Ohm R."/>
            <person name="Pangilinan J."/>
            <person name="Pereira M."/>
            <person name="Perotto S."/>
            <person name="Peter M."/>
            <person name="Riley R."/>
            <person name="Sitrit Y."/>
            <person name="Stielow B."/>
            <person name="Szollosi G."/>
            <person name="Zifcakova L."/>
            <person name="Stursova M."/>
            <person name="Spatafora J.W."/>
            <person name="Tedersoo L."/>
            <person name="Vaario L.-M."/>
            <person name="Yamada A."/>
            <person name="Yan M."/>
            <person name="Wang P."/>
            <person name="Xu J."/>
            <person name="Bruns T."/>
            <person name="Baldrian P."/>
            <person name="Vilgalys R."/>
            <person name="Henrissat B."/>
            <person name="Grigoriev I.V."/>
            <person name="Hibbett D."/>
            <person name="Nagy L.G."/>
            <person name="Martin F.M."/>
        </authorList>
    </citation>
    <scope>NUCLEOTIDE SEQUENCE</scope>
    <source>
        <strain evidence="1">UH-Tt-Lm1</strain>
    </source>
</reference>